<dbReference type="InterPro" id="IPR025671">
    <property type="entry name" value="HXXEE"/>
</dbReference>
<dbReference type="HOGENOM" id="CLU_1623859_0_0_9"/>
<organism evidence="2 3">
    <name type="scientific">Bacillus methanolicus (strain MGA3 / ATCC 53907)</name>
    <dbReference type="NCBI Taxonomy" id="796606"/>
    <lineage>
        <taxon>Bacteria</taxon>
        <taxon>Bacillati</taxon>
        <taxon>Bacillota</taxon>
        <taxon>Bacilli</taxon>
        <taxon>Bacillales</taxon>
        <taxon>Bacillaceae</taxon>
        <taxon>Bacillus</taxon>
    </lineage>
</organism>
<dbReference type="AlphaFoldDB" id="I3EBG1"/>
<reference evidence="2 3" key="1">
    <citation type="journal article" date="2015" name="BMC Genomics">
        <title>Transcriptome analysis of thermophilic methylotrophic Bacillus methanolicus MGA3 using RNA-sequencing provides detailed insights into its previously uncharted transcriptional landscape.</title>
        <authorList>
            <person name="Irla M."/>
            <person name="Neshat A."/>
            <person name="Brautaset T."/>
            <person name="Ruckert C."/>
            <person name="Kalinowski J."/>
            <person name="Wendisch V.F."/>
        </authorList>
    </citation>
    <scope>NUCLEOTIDE SEQUENCE [LARGE SCALE GENOMIC DNA]</scope>
    <source>
        <strain evidence="3">MGA3 / ATCC 53907</strain>
    </source>
</reference>
<feature type="transmembrane region" description="Helical" evidence="1">
    <location>
        <begin position="66"/>
        <end position="83"/>
    </location>
</feature>
<feature type="transmembrane region" description="Helical" evidence="1">
    <location>
        <begin position="120"/>
        <end position="141"/>
    </location>
</feature>
<name>I3EBG1_BACMM</name>
<sequence>MLQIELYNAIWLFVVIFMLHDFEEIIAVENWAKRTENRIIGDSKWISKNIWQFWNVNSYSFEKRDVFIFLTMSFITFFGTQNLESSWNSILYLSLLIFVLLHNLAHVLQTLILKTYTPGLYTAIFLVTPYTIYLLLFTQLYGLNLYKPLLLIMFDLSHQNPDI</sequence>
<evidence type="ECO:0000256" key="1">
    <source>
        <dbReference type="SAM" id="Phobius"/>
    </source>
</evidence>
<keyword evidence="1" id="KW-0812">Transmembrane</keyword>
<proteinExistence type="predicted"/>
<dbReference type="OrthoDB" id="5195477at2"/>
<dbReference type="Pfam" id="PF13787">
    <property type="entry name" value="HXXEE"/>
    <property type="match status" value="1"/>
</dbReference>
<protein>
    <recommendedName>
        <fullName evidence="4">HXXEE domain-containing protein</fullName>
    </recommendedName>
</protein>
<evidence type="ECO:0008006" key="4">
    <source>
        <dbReference type="Google" id="ProtNLM"/>
    </source>
</evidence>
<keyword evidence="1" id="KW-1133">Transmembrane helix</keyword>
<feature type="transmembrane region" description="Helical" evidence="1">
    <location>
        <begin position="89"/>
        <end position="108"/>
    </location>
</feature>
<dbReference type="eggNOG" id="ENOG5030UHW">
    <property type="taxonomic scope" value="Bacteria"/>
</dbReference>
<dbReference type="STRING" id="796606.BMMGA3_15800"/>
<dbReference type="KEGG" id="bmet:BMMGA3_15800"/>
<evidence type="ECO:0000313" key="2">
    <source>
        <dbReference type="EMBL" id="AIE61513.1"/>
    </source>
</evidence>
<keyword evidence="1" id="KW-0472">Membrane</keyword>
<gene>
    <name evidence="2" type="ORF">BMMGA3_15800</name>
</gene>
<dbReference type="RefSeq" id="WP_003346735.1">
    <property type="nucleotide sequence ID" value="NZ_ADWW01000001.1"/>
</dbReference>
<dbReference type="EMBL" id="CP007739">
    <property type="protein sequence ID" value="AIE61513.1"/>
    <property type="molecule type" value="Genomic_DNA"/>
</dbReference>
<evidence type="ECO:0000313" key="3">
    <source>
        <dbReference type="Proteomes" id="UP000027602"/>
    </source>
</evidence>
<keyword evidence="3" id="KW-1185">Reference proteome</keyword>
<accession>I3EBG1</accession>
<feature type="transmembrane region" description="Helical" evidence="1">
    <location>
        <begin position="6"/>
        <end position="28"/>
    </location>
</feature>
<dbReference type="Proteomes" id="UP000027602">
    <property type="component" value="Chromosome"/>
</dbReference>